<evidence type="ECO:0000313" key="8">
    <source>
        <dbReference type="Proteomes" id="UP001372834"/>
    </source>
</evidence>
<evidence type="ECO:0000259" key="6">
    <source>
        <dbReference type="SMART" id="SM00849"/>
    </source>
</evidence>
<dbReference type="Gene3D" id="1.10.10.10">
    <property type="entry name" value="Winged helix-like DNA-binding domain superfamily/Winged helix DNA-binding domain"/>
    <property type="match status" value="1"/>
</dbReference>
<gene>
    <name evidence="7" type="ORF">RUM43_008599</name>
</gene>
<dbReference type="AlphaFoldDB" id="A0AAN8S0M5"/>
<dbReference type="GO" id="GO:0005759">
    <property type="term" value="C:mitochondrial matrix"/>
    <property type="evidence" value="ECO:0007669"/>
    <property type="project" value="TreeGrafter"/>
</dbReference>
<accession>A0AAN8S0M5</accession>
<reference evidence="7 8" key="1">
    <citation type="submission" date="2023-10" db="EMBL/GenBank/DDBJ databases">
        <title>Genomes of two closely related lineages of the louse Polyplax serrata with different host specificities.</title>
        <authorList>
            <person name="Martinu J."/>
            <person name="Tarabai H."/>
            <person name="Stefka J."/>
            <person name="Hypsa V."/>
        </authorList>
    </citation>
    <scope>NUCLEOTIDE SEQUENCE [LARGE SCALE GENOMIC DNA]</scope>
    <source>
        <strain evidence="7">HR10_N</strain>
    </source>
</reference>
<comment type="similarity">
    <text evidence="1">Belongs to the metallo-beta-lactamase superfamily. Glyoxalase II family.</text>
</comment>
<evidence type="ECO:0000256" key="1">
    <source>
        <dbReference type="ARBA" id="ARBA00006759"/>
    </source>
</evidence>
<protein>
    <recommendedName>
        <fullName evidence="5">Beta-lactamase-like protein 2 homolog</fullName>
    </recommendedName>
</protein>
<dbReference type="EMBL" id="JAWJWE010000038">
    <property type="protein sequence ID" value="KAK6622756.1"/>
    <property type="molecule type" value="Genomic_DNA"/>
</dbReference>
<dbReference type="InterPro" id="IPR036866">
    <property type="entry name" value="RibonucZ/Hydroxyglut_hydro"/>
</dbReference>
<dbReference type="InterPro" id="IPR050662">
    <property type="entry name" value="Sec-metab_biosynth-thioest"/>
</dbReference>
<dbReference type="PANTHER" id="PTHR23131">
    <property type="entry name" value="ENDORIBONUCLEASE LACTB2"/>
    <property type="match status" value="1"/>
</dbReference>
<dbReference type="SUPFAM" id="SSF56281">
    <property type="entry name" value="Metallo-hydrolase/oxidoreductase"/>
    <property type="match status" value="1"/>
</dbReference>
<dbReference type="GO" id="GO:0016787">
    <property type="term" value="F:hydrolase activity"/>
    <property type="evidence" value="ECO:0007669"/>
    <property type="project" value="UniProtKB-KW"/>
</dbReference>
<dbReference type="FunFam" id="1.10.10.10:FF:000328">
    <property type="entry name" value="Lactamase beta 2"/>
    <property type="match status" value="1"/>
</dbReference>
<evidence type="ECO:0000256" key="2">
    <source>
        <dbReference type="ARBA" id="ARBA00022723"/>
    </source>
</evidence>
<keyword evidence="3" id="KW-0378">Hydrolase</keyword>
<dbReference type="Proteomes" id="UP001372834">
    <property type="component" value="Unassembled WGS sequence"/>
</dbReference>
<dbReference type="InterPro" id="IPR047921">
    <property type="entry name" value="LACTB2-like_MBL-fold"/>
</dbReference>
<evidence type="ECO:0000256" key="5">
    <source>
        <dbReference type="ARBA" id="ARBA00069358"/>
    </source>
</evidence>
<dbReference type="CDD" id="cd07722">
    <property type="entry name" value="LACTB2-like_MBL-fold"/>
    <property type="match status" value="1"/>
</dbReference>
<keyword evidence="4" id="KW-0862">Zinc</keyword>
<dbReference type="Gene3D" id="3.60.15.10">
    <property type="entry name" value="Ribonuclease Z/Hydroxyacylglutathione hydrolase-like"/>
    <property type="match status" value="1"/>
</dbReference>
<name>A0AAN8S0M5_POLSC</name>
<dbReference type="Pfam" id="PF00753">
    <property type="entry name" value="Lactamase_B"/>
    <property type="match status" value="1"/>
</dbReference>
<sequence>MSAYIPPVTRLSPRVIRILGCNPGPMTLQGTNTYLIGTGKRRILLDTGEPNIKQYTTNLKEVLKNENATIHKIIVSHWHNDHIGGVPDVIKLNGDCDVIKLKRLDLEDKQLENNKKLEFVEHEDLVKTEGATLKVYHTPGHTTDHIVLILKEENALFSGDCILGEGTTVFEDLFDYMKSLKLILNLEPDIIYPGHGPEIKEPLPKIKFYIDHRNKRETQILEFLKQNKGKKVTAEYIVKNVYTGTPVHLHAAAQVNVGHHLTKLEKEGIVVNEGDGWSLVFKSSAL</sequence>
<dbReference type="PANTHER" id="PTHR23131:SF0">
    <property type="entry name" value="ENDORIBONUCLEASE LACTB2"/>
    <property type="match status" value="1"/>
</dbReference>
<dbReference type="InterPro" id="IPR041516">
    <property type="entry name" value="LACTB2_WH"/>
</dbReference>
<dbReference type="SMART" id="SM00849">
    <property type="entry name" value="Lactamase_B"/>
    <property type="match status" value="1"/>
</dbReference>
<dbReference type="InterPro" id="IPR001279">
    <property type="entry name" value="Metallo-B-lactamas"/>
</dbReference>
<evidence type="ECO:0000256" key="4">
    <source>
        <dbReference type="ARBA" id="ARBA00022833"/>
    </source>
</evidence>
<dbReference type="GO" id="GO:0031123">
    <property type="term" value="P:RNA 3'-end processing"/>
    <property type="evidence" value="ECO:0007669"/>
    <property type="project" value="UniProtKB-ARBA"/>
</dbReference>
<dbReference type="Pfam" id="PF17778">
    <property type="entry name" value="WHD_BLACT"/>
    <property type="match status" value="1"/>
</dbReference>
<evidence type="ECO:0000313" key="7">
    <source>
        <dbReference type="EMBL" id="KAK6622756.1"/>
    </source>
</evidence>
<feature type="domain" description="Metallo-beta-lactamase" evidence="6">
    <location>
        <begin position="30"/>
        <end position="195"/>
    </location>
</feature>
<dbReference type="FunFam" id="3.60.15.10:FF:000017">
    <property type="entry name" value="Lactamase beta 2"/>
    <property type="match status" value="1"/>
</dbReference>
<comment type="caution">
    <text evidence="7">The sequence shown here is derived from an EMBL/GenBank/DDBJ whole genome shotgun (WGS) entry which is preliminary data.</text>
</comment>
<dbReference type="GO" id="GO:0046872">
    <property type="term" value="F:metal ion binding"/>
    <property type="evidence" value="ECO:0007669"/>
    <property type="project" value="UniProtKB-KW"/>
</dbReference>
<dbReference type="GO" id="GO:0004521">
    <property type="term" value="F:RNA endonuclease activity"/>
    <property type="evidence" value="ECO:0007669"/>
    <property type="project" value="TreeGrafter"/>
</dbReference>
<evidence type="ECO:0000256" key="3">
    <source>
        <dbReference type="ARBA" id="ARBA00022801"/>
    </source>
</evidence>
<dbReference type="InterPro" id="IPR036388">
    <property type="entry name" value="WH-like_DNA-bd_sf"/>
</dbReference>
<dbReference type="GO" id="GO:0003727">
    <property type="term" value="F:single-stranded RNA binding"/>
    <property type="evidence" value="ECO:0007669"/>
    <property type="project" value="TreeGrafter"/>
</dbReference>
<organism evidence="7 8">
    <name type="scientific">Polyplax serrata</name>
    <name type="common">Common mouse louse</name>
    <dbReference type="NCBI Taxonomy" id="468196"/>
    <lineage>
        <taxon>Eukaryota</taxon>
        <taxon>Metazoa</taxon>
        <taxon>Ecdysozoa</taxon>
        <taxon>Arthropoda</taxon>
        <taxon>Hexapoda</taxon>
        <taxon>Insecta</taxon>
        <taxon>Pterygota</taxon>
        <taxon>Neoptera</taxon>
        <taxon>Paraneoptera</taxon>
        <taxon>Psocodea</taxon>
        <taxon>Troctomorpha</taxon>
        <taxon>Phthiraptera</taxon>
        <taxon>Anoplura</taxon>
        <taxon>Polyplacidae</taxon>
        <taxon>Polyplax</taxon>
    </lineage>
</organism>
<proteinExistence type="inferred from homology"/>
<keyword evidence="2" id="KW-0479">Metal-binding</keyword>